<reference evidence="1" key="2">
    <citation type="journal article" date="2015" name="Data Brief">
        <title>Shoot transcriptome of the giant reed, Arundo donax.</title>
        <authorList>
            <person name="Barrero R.A."/>
            <person name="Guerrero F.D."/>
            <person name="Moolhuijzen P."/>
            <person name="Goolsby J.A."/>
            <person name="Tidwell J."/>
            <person name="Bellgard S.E."/>
            <person name="Bellgard M.I."/>
        </authorList>
    </citation>
    <scope>NUCLEOTIDE SEQUENCE</scope>
    <source>
        <tissue evidence="1">Shoot tissue taken approximately 20 cm above the soil surface</tissue>
    </source>
</reference>
<dbReference type="AlphaFoldDB" id="A0A0A9CD47"/>
<reference evidence="1" key="1">
    <citation type="submission" date="2014-09" db="EMBL/GenBank/DDBJ databases">
        <authorList>
            <person name="Magalhaes I.L.F."/>
            <person name="Oliveira U."/>
            <person name="Santos F.R."/>
            <person name="Vidigal T.H.D.A."/>
            <person name="Brescovit A.D."/>
            <person name="Santos A.J."/>
        </authorList>
    </citation>
    <scope>NUCLEOTIDE SEQUENCE</scope>
    <source>
        <tissue evidence="1">Shoot tissue taken approximately 20 cm above the soil surface</tissue>
    </source>
</reference>
<organism evidence="1">
    <name type="scientific">Arundo donax</name>
    <name type="common">Giant reed</name>
    <name type="synonym">Donax arundinaceus</name>
    <dbReference type="NCBI Taxonomy" id="35708"/>
    <lineage>
        <taxon>Eukaryota</taxon>
        <taxon>Viridiplantae</taxon>
        <taxon>Streptophyta</taxon>
        <taxon>Embryophyta</taxon>
        <taxon>Tracheophyta</taxon>
        <taxon>Spermatophyta</taxon>
        <taxon>Magnoliopsida</taxon>
        <taxon>Liliopsida</taxon>
        <taxon>Poales</taxon>
        <taxon>Poaceae</taxon>
        <taxon>PACMAD clade</taxon>
        <taxon>Arundinoideae</taxon>
        <taxon>Arundineae</taxon>
        <taxon>Arundo</taxon>
    </lineage>
</organism>
<sequence length="37" mass="4517">MLYKKSILQIFQFLPLCLTYKMKFTSISNKRPLNLFF</sequence>
<protein>
    <submittedName>
        <fullName evidence="1">Uncharacterized protein</fullName>
    </submittedName>
</protein>
<dbReference type="EMBL" id="GBRH01226575">
    <property type="protein sequence ID" value="JAD71320.1"/>
    <property type="molecule type" value="Transcribed_RNA"/>
</dbReference>
<accession>A0A0A9CD47</accession>
<name>A0A0A9CD47_ARUDO</name>
<proteinExistence type="predicted"/>
<evidence type="ECO:0000313" key="1">
    <source>
        <dbReference type="EMBL" id="JAD71320.1"/>
    </source>
</evidence>